<sequence>MKTLALLFTLFTLASCQRGIDTPTTVEKVNPIETSVVQIESDTGIAVHRPTDMAEAVDSALIISHPDTSMGSIFLGISHDNLISFIEEKGGYGEPGLDINHPNISAVNPEAGVEAILLFYPGSTEGTPSYIVLRKFQDSLTSTYLHLDEKEFTLSHGAQIGMTQVEFFDRYPKEAFVQSHVEQDKMSYSLRVTEESNSPFLNRTNMPEYTAEYLFENDLLVEARFGVVMP</sequence>
<reference evidence="1 2" key="1">
    <citation type="submission" date="2019-09" db="EMBL/GenBank/DDBJ databases">
        <title>Genomes of family Cryomorphaceae.</title>
        <authorList>
            <person name="Bowman J.P."/>
        </authorList>
    </citation>
    <scope>NUCLEOTIDE SEQUENCE [LARGE SCALE GENOMIC DNA]</scope>
    <source>
        <strain evidence="1 2">LMG 25704</strain>
    </source>
</reference>
<gene>
    <name evidence="1" type="ORF">F8C67_13885</name>
</gene>
<name>A0A6N6RCM4_9FLAO</name>
<proteinExistence type="predicted"/>
<keyword evidence="2" id="KW-1185">Reference proteome</keyword>
<organism evidence="1 2">
    <name type="scientific">Phaeocystidibacter luteus</name>
    <dbReference type="NCBI Taxonomy" id="911197"/>
    <lineage>
        <taxon>Bacteria</taxon>
        <taxon>Pseudomonadati</taxon>
        <taxon>Bacteroidota</taxon>
        <taxon>Flavobacteriia</taxon>
        <taxon>Flavobacteriales</taxon>
        <taxon>Phaeocystidibacteraceae</taxon>
        <taxon>Phaeocystidibacter</taxon>
    </lineage>
</organism>
<dbReference type="EMBL" id="WBVO01000016">
    <property type="protein sequence ID" value="KAB2805335.1"/>
    <property type="molecule type" value="Genomic_DNA"/>
</dbReference>
<comment type="caution">
    <text evidence="1">The sequence shown here is derived from an EMBL/GenBank/DDBJ whole genome shotgun (WGS) entry which is preliminary data.</text>
</comment>
<dbReference type="Proteomes" id="UP000468650">
    <property type="component" value="Unassembled WGS sequence"/>
</dbReference>
<dbReference type="AlphaFoldDB" id="A0A6N6RCM4"/>
<protein>
    <submittedName>
        <fullName evidence="1">Uncharacterized protein</fullName>
    </submittedName>
</protein>
<dbReference type="PROSITE" id="PS51257">
    <property type="entry name" value="PROKAR_LIPOPROTEIN"/>
    <property type="match status" value="1"/>
</dbReference>
<dbReference type="RefSeq" id="WP_151668471.1">
    <property type="nucleotide sequence ID" value="NZ_WBVO01000016.1"/>
</dbReference>
<evidence type="ECO:0000313" key="1">
    <source>
        <dbReference type="EMBL" id="KAB2805335.1"/>
    </source>
</evidence>
<evidence type="ECO:0000313" key="2">
    <source>
        <dbReference type="Proteomes" id="UP000468650"/>
    </source>
</evidence>
<dbReference type="OrthoDB" id="979364at2"/>
<accession>A0A6N6RCM4</accession>